<sequence length="278" mass="31379">MFTPEIGAEVCRRVAAGVSVVRVCREPGMPCTSTVYRWTIIYPEFKGDLVVAQRVARRAKAQAQRERRAQADAAKRWRWTRRAWNYGYSQVLATEICRRIVLGESLVGICRDPHMPQARAVYSWLQEHDDFAELYSHARGAQRDGLEDQVTALFERLTRQNRRREKRWFIHLRLKMARLAAKGWDMEDRRAVNILPCEAGEGDHAQRGGGGEFKRSGWGRPLHRFAVPLPHYVGEDDYGFIVLALSTASPFSVTVAASGPTVTSTAPAATRQPGRATS</sequence>
<organism evidence="2">
    <name type="scientific">mine drainage metagenome</name>
    <dbReference type="NCBI Taxonomy" id="410659"/>
    <lineage>
        <taxon>unclassified sequences</taxon>
        <taxon>metagenomes</taxon>
        <taxon>ecological metagenomes</taxon>
    </lineage>
</organism>
<name>A0A1J5NXN0_9ZZZZ</name>
<dbReference type="InterPro" id="IPR048683">
    <property type="entry name" value="Sf6_terminase"/>
</dbReference>
<dbReference type="AlphaFoldDB" id="A0A1J5NXN0"/>
<dbReference type="EMBL" id="MLJW01008487">
    <property type="protein sequence ID" value="OIQ64017.1"/>
    <property type="molecule type" value="Genomic_DNA"/>
</dbReference>
<gene>
    <name evidence="2" type="ORF">GALL_544350</name>
</gene>
<proteinExistence type="predicted"/>
<feature type="region of interest" description="Disordered" evidence="1">
    <location>
        <begin position="258"/>
        <end position="278"/>
    </location>
</feature>
<dbReference type="Pfam" id="PF20901">
    <property type="entry name" value="Sf6_terminase"/>
    <property type="match status" value="2"/>
</dbReference>
<reference evidence="2" key="1">
    <citation type="submission" date="2016-10" db="EMBL/GenBank/DDBJ databases">
        <title>Sequence of Gallionella enrichment culture.</title>
        <authorList>
            <person name="Poehlein A."/>
            <person name="Muehling M."/>
            <person name="Daniel R."/>
        </authorList>
    </citation>
    <scope>NUCLEOTIDE SEQUENCE</scope>
</reference>
<dbReference type="Gene3D" id="1.10.10.60">
    <property type="entry name" value="Homeodomain-like"/>
    <property type="match status" value="2"/>
</dbReference>
<evidence type="ECO:0000256" key="1">
    <source>
        <dbReference type="SAM" id="MobiDB-lite"/>
    </source>
</evidence>
<accession>A0A1J5NXN0</accession>
<comment type="caution">
    <text evidence="2">The sequence shown here is derived from an EMBL/GenBank/DDBJ whole genome shotgun (WGS) entry which is preliminary data.</text>
</comment>
<protein>
    <submittedName>
        <fullName evidence="2">Uncharacterized protein</fullName>
    </submittedName>
</protein>
<evidence type="ECO:0000313" key="2">
    <source>
        <dbReference type="EMBL" id="OIQ64017.1"/>
    </source>
</evidence>